<evidence type="ECO:0000256" key="5">
    <source>
        <dbReference type="ARBA" id="ARBA00022989"/>
    </source>
</evidence>
<feature type="transmembrane region" description="Helical" evidence="8">
    <location>
        <begin position="34"/>
        <end position="52"/>
    </location>
</feature>
<dbReference type="RefSeq" id="XP_008026365.1">
    <property type="nucleotide sequence ID" value="XM_008028174.1"/>
</dbReference>
<dbReference type="InterPro" id="IPR036259">
    <property type="entry name" value="MFS_trans_sf"/>
</dbReference>
<dbReference type="GO" id="GO:0005886">
    <property type="term" value="C:plasma membrane"/>
    <property type="evidence" value="ECO:0007669"/>
    <property type="project" value="TreeGrafter"/>
</dbReference>
<protein>
    <recommendedName>
        <fullName evidence="9">Major facilitator superfamily (MFS) profile domain-containing protein</fullName>
    </recommendedName>
</protein>
<evidence type="ECO:0000313" key="11">
    <source>
        <dbReference type="Proteomes" id="UP000016935"/>
    </source>
</evidence>
<accession>R0KD61</accession>
<evidence type="ECO:0000259" key="9">
    <source>
        <dbReference type="PROSITE" id="PS50850"/>
    </source>
</evidence>
<feature type="transmembrane region" description="Helical" evidence="8">
    <location>
        <begin position="103"/>
        <end position="122"/>
    </location>
</feature>
<evidence type="ECO:0000256" key="1">
    <source>
        <dbReference type="ARBA" id="ARBA00004141"/>
    </source>
</evidence>
<dbReference type="PANTHER" id="PTHR23501:SF12">
    <property type="entry name" value="MAJOR FACILITATOR SUPERFAMILY (MFS) PROFILE DOMAIN-CONTAINING PROTEIN-RELATED"/>
    <property type="match status" value="1"/>
</dbReference>
<dbReference type="Proteomes" id="UP000016935">
    <property type="component" value="Unassembled WGS sequence"/>
</dbReference>
<evidence type="ECO:0000256" key="6">
    <source>
        <dbReference type="ARBA" id="ARBA00023136"/>
    </source>
</evidence>
<feature type="transmembrane region" description="Helical" evidence="8">
    <location>
        <begin position="163"/>
        <end position="186"/>
    </location>
</feature>
<feature type="compositionally biased region" description="Polar residues" evidence="7">
    <location>
        <begin position="1"/>
        <end position="11"/>
    </location>
</feature>
<feature type="transmembrane region" description="Helical" evidence="8">
    <location>
        <begin position="510"/>
        <end position="528"/>
    </location>
</feature>
<dbReference type="InterPro" id="IPR020846">
    <property type="entry name" value="MFS_dom"/>
</dbReference>
<dbReference type="InterPro" id="IPR011701">
    <property type="entry name" value="MFS"/>
</dbReference>
<comment type="subcellular location">
    <subcellularLocation>
        <location evidence="1">Membrane</location>
        <topology evidence="1">Multi-pass membrane protein</topology>
    </subcellularLocation>
</comment>
<keyword evidence="11" id="KW-1185">Reference proteome</keyword>
<feature type="region of interest" description="Disordered" evidence="7">
    <location>
        <begin position="1"/>
        <end position="27"/>
    </location>
</feature>
<dbReference type="GeneID" id="19395431"/>
<dbReference type="eggNOG" id="KOG0254">
    <property type="taxonomic scope" value="Eukaryota"/>
</dbReference>
<feature type="transmembrane region" description="Helical" evidence="8">
    <location>
        <begin position="192"/>
        <end position="211"/>
    </location>
</feature>
<evidence type="ECO:0000256" key="7">
    <source>
        <dbReference type="SAM" id="MobiDB-lite"/>
    </source>
</evidence>
<feature type="transmembrane region" description="Helical" evidence="8">
    <location>
        <begin position="264"/>
        <end position="282"/>
    </location>
</feature>
<feature type="transmembrane region" description="Helical" evidence="8">
    <location>
        <begin position="128"/>
        <end position="151"/>
    </location>
</feature>
<organism evidence="10 11">
    <name type="scientific">Exserohilum turcicum (strain 28A)</name>
    <name type="common">Northern leaf blight fungus</name>
    <name type="synonym">Setosphaeria turcica</name>
    <dbReference type="NCBI Taxonomy" id="671987"/>
    <lineage>
        <taxon>Eukaryota</taxon>
        <taxon>Fungi</taxon>
        <taxon>Dikarya</taxon>
        <taxon>Ascomycota</taxon>
        <taxon>Pezizomycotina</taxon>
        <taxon>Dothideomycetes</taxon>
        <taxon>Pleosporomycetidae</taxon>
        <taxon>Pleosporales</taxon>
        <taxon>Pleosporineae</taxon>
        <taxon>Pleosporaceae</taxon>
        <taxon>Exserohilum</taxon>
    </lineage>
</organism>
<dbReference type="OrthoDB" id="10021397at2759"/>
<sequence>MDNTTGTTSPGSKLEAAPLTQDESKPPARHLHGWKWAIAYASIATTIFLFALDNTIVAAVQPSILESLGNAALLPWIGTGFALGSTAILPWGKAYGVFTIKWLFIFNVLLFELGSVICGAAPNMTAFIIGRVVAGVGGSGMYSGSLSYIALLTSLKERPTYMAGVALVWGLGSVLGPVIGGAFATSNATWRWAFYINLVVGALFAPSYLWLLPDMCLQPTKSLSQRLRQVDLLGTTVFLGGSVCFTMAISFSGSVYSWDSGSAITLWVMTGVLLITTIVLTLKHPLVTKESRLIPAHFFRSFHLVNLGLQMFFVSGIMLSGVYYVPLFFAFTKGDEVMQAGIRLLPFIALLVFTSLLNGVLMPKYGYYTPWYIIGSGLSVIGSALMITVKDDTNVANIYGYTILVGAGAGCYLASGFAVMQSFVPVHAIPSAIGFQAIGQILGTVTFLSVCGSLFANTAVKLIMPLLPAGTSLAAATDIITGTHSPAFQDLDPEVSRQVVSKIAQSMQNVWSFNLAGSALSFVLSLFLKV</sequence>
<feature type="domain" description="Major facilitator superfamily (MFS) profile" evidence="9">
    <location>
        <begin position="39"/>
        <end position="530"/>
    </location>
</feature>
<feature type="transmembrane region" description="Helical" evidence="8">
    <location>
        <begin position="399"/>
        <end position="420"/>
    </location>
</feature>
<evidence type="ECO:0000256" key="2">
    <source>
        <dbReference type="ARBA" id="ARBA00007520"/>
    </source>
</evidence>
<keyword evidence="6 8" id="KW-0472">Membrane</keyword>
<reference evidence="10 11" key="1">
    <citation type="journal article" date="2012" name="PLoS Pathog.">
        <title>Diverse lifestyles and strategies of plant pathogenesis encoded in the genomes of eighteen Dothideomycetes fungi.</title>
        <authorList>
            <person name="Ohm R.A."/>
            <person name="Feau N."/>
            <person name="Henrissat B."/>
            <person name="Schoch C.L."/>
            <person name="Horwitz B.A."/>
            <person name="Barry K.W."/>
            <person name="Condon B.J."/>
            <person name="Copeland A.C."/>
            <person name="Dhillon B."/>
            <person name="Glaser F."/>
            <person name="Hesse C.N."/>
            <person name="Kosti I."/>
            <person name="LaButti K."/>
            <person name="Lindquist E.A."/>
            <person name="Lucas S."/>
            <person name="Salamov A.A."/>
            <person name="Bradshaw R.E."/>
            <person name="Ciuffetti L."/>
            <person name="Hamelin R.C."/>
            <person name="Kema G.H.J."/>
            <person name="Lawrence C."/>
            <person name="Scott J.A."/>
            <person name="Spatafora J.W."/>
            <person name="Turgeon B.G."/>
            <person name="de Wit P.J.G.M."/>
            <person name="Zhong S."/>
            <person name="Goodwin S.B."/>
            <person name="Grigoriev I.V."/>
        </authorList>
    </citation>
    <scope>NUCLEOTIDE SEQUENCE [LARGE SCALE GENOMIC DNA]</scope>
    <source>
        <strain evidence="11">28A</strain>
    </source>
</reference>
<evidence type="ECO:0000256" key="3">
    <source>
        <dbReference type="ARBA" id="ARBA00022448"/>
    </source>
</evidence>
<dbReference type="HOGENOM" id="CLU_000960_22_1_1"/>
<proteinExistence type="inferred from homology"/>
<dbReference type="Pfam" id="PF07690">
    <property type="entry name" value="MFS_1"/>
    <property type="match status" value="1"/>
</dbReference>
<reference evidence="10 11" key="2">
    <citation type="journal article" date="2013" name="PLoS Genet.">
        <title>Comparative genome structure, secondary metabolite, and effector coding capacity across Cochliobolus pathogens.</title>
        <authorList>
            <person name="Condon B.J."/>
            <person name="Leng Y."/>
            <person name="Wu D."/>
            <person name="Bushley K.E."/>
            <person name="Ohm R.A."/>
            <person name="Otillar R."/>
            <person name="Martin J."/>
            <person name="Schackwitz W."/>
            <person name="Grimwood J."/>
            <person name="MohdZainudin N."/>
            <person name="Xue C."/>
            <person name="Wang R."/>
            <person name="Manning V.A."/>
            <person name="Dhillon B."/>
            <person name="Tu Z.J."/>
            <person name="Steffenson B.J."/>
            <person name="Salamov A."/>
            <person name="Sun H."/>
            <person name="Lowry S."/>
            <person name="LaButti K."/>
            <person name="Han J."/>
            <person name="Copeland A."/>
            <person name="Lindquist E."/>
            <person name="Barry K."/>
            <person name="Schmutz J."/>
            <person name="Baker S.E."/>
            <person name="Ciuffetti L.M."/>
            <person name="Grigoriev I.V."/>
            <person name="Zhong S."/>
            <person name="Turgeon B.G."/>
        </authorList>
    </citation>
    <scope>NUCLEOTIDE SEQUENCE [LARGE SCALE GENOMIC DNA]</scope>
    <source>
        <strain evidence="11">28A</strain>
    </source>
</reference>
<dbReference type="GO" id="GO:0022857">
    <property type="term" value="F:transmembrane transporter activity"/>
    <property type="evidence" value="ECO:0007669"/>
    <property type="project" value="InterPro"/>
</dbReference>
<dbReference type="PROSITE" id="PS50850">
    <property type="entry name" value="MFS"/>
    <property type="match status" value="1"/>
</dbReference>
<dbReference type="Gene3D" id="1.20.1250.20">
    <property type="entry name" value="MFS general substrate transporter like domains"/>
    <property type="match status" value="2"/>
</dbReference>
<evidence type="ECO:0000256" key="8">
    <source>
        <dbReference type="SAM" id="Phobius"/>
    </source>
</evidence>
<dbReference type="EMBL" id="KB908615">
    <property type="protein sequence ID" value="EOA86102.1"/>
    <property type="molecule type" value="Genomic_DNA"/>
</dbReference>
<feature type="transmembrane region" description="Helical" evidence="8">
    <location>
        <begin position="232"/>
        <end position="258"/>
    </location>
</feature>
<dbReference type="SUPFAM" id="SSF103473">
    <property type="entry name" value="MFS general substrate transporter"/>
    <property type="match status" value="2"/>
</dbReference>
<feature type="transmembrane region" description="Helical" evidence="8">
    <location>
        <begin position="303"/>
        <end position="324"/>
    </location>
</feature>
<name>R0KD61_EXST2</name>
<gene>
    <name evidence="10" type="ORF">SETTUDRAFT_110644</name>
</gene>
<feature type="transmembrane region" description="Helical" evidence="8">
    <location>
        <begin position="368"/>
        <end position="387"/>
    </location>
</feature>
<feature type="transmembrane region" description="Helical" evidence="8">
    <location>
        <begin position="344"/>
        <end position="361"/>
    </location>
</feature>
<feature type="transmembrane region" description="Helical" evidence="8">
    <location>
        <begin position="432"/>
        <end position="456"/>
    </location>
</feature>
<feature type="transmembrane region" description="Helical" evidence="8">
    <location>
        <begin position="72"/>
        <end position="91"/>
    </location>
</feature>
<keyword evidence="3" id="KW-0813">Transport</keyword>
<keyword evidence="4 8" id="KW-0812">Transmembrane</keyword>
<keyword evidence="5 8" id="KW-1133">Transmembrane helix</keyword>
<comment type="similarity">
    <text evidence="2">Belongs to the major facilitator superfamily. TCR/Tet family.</text>
</comment>
<dbReference type="AlphaFoldDB" id="R0KD61"/>
<dbReference type="PANTHER" id="PTHR23501">
    <property type="entry name" value="MAJOR FACILITATOR SUPERFAMILY"/>
    <property type="match status" value="1"/>
</dbReference>
<evidence type="ECO:0000256" key="4">
    <source>
        <dbReference type="ARBA" id="ARBA00022692"/>
    </source>
</evidence>
<evidence type="ECO:0000313" key="10">
    <source>
        <dbReference type="EMBL" id="EOA86102.1"/>
    </source>
</evidence>